<evidence type="ECO:0000313" key="4">
    <source>
        <dbReference type="Proteomes" id="UP000005808"/>
    </source>
</evidence>
<keyword evidence="2" id="KW-0732">Signal</keyword>
<feature type="compositionally biased region" description="Polar residues" evidence="1">
    <location>
        <begin position="62"/>
        <end position="71"/>
    </location>
</feature>
<dbReference type="NCBIfam" id="NF045614">
    <property type="entry name" value="efflu_CzcI_Cupr"/>
    <property type="match status" value="1"/>
</dbReference>
<protein>
    <recommendedName>
        <fullName evidence="5">Cobalt-zinc-cadmium resistance protein CzcI</fullName>
    </recommendedName>
</protein>
<gene>
    <name evidence="3" type="ORF">OR16_27062</name>
</gene>
<dbReference type="Proteomes" id="UP000005808">
    <property type="component" value="Unassembled WGS sequence"/>
</dbReference>
<reference evidence="3 4" key="1">
    <citation type="journal article" date="2012" name="J. Bacteriol.">
        <title>De Novo Genome Project of Cupriavidus basilensis OR16.</title>
        <authorList>
            <person name="Cserhati M."/>
            <person name="Kriszt B."/>
            <person name="Szoboszlay S."/>
            <person name="Toth A."/>
            <person name="Szabo I."/>
            <person name="Tancsics A."/>
            <person name="Nagy I."/>
            <person name="Horvath B."/>
            <person name="Nagy I."/>
            <person name="Kukolya J."/>
        </authorList>
    </citation>
    <scope>NUCLEOTIDE SEQUENCE [LARGE SCALE GENOMIC DNA]</scope>
    <source>
        <strain evidence="3 4">OR16</strain>
    </source>
</reference>
<dbReference type="PATRIC" id="fig|1127483.3.peg.5401"/>
<feature type="compositionally biased region" description="Basic and acidic residues" evidence="1">
    <location>
        <begin position="72"/>
        <end position="84"/>
    </location>
</feature>
<dbReference type="AlphaFoldDB" id="H1SB73"/>
<evidence type="ECO:0000313" key="3">
    <source>
        <dbReference type="EMBL" id="EHP40221.1"/>
    </source>
</evidence>
<feature type="signal peptide" evidence="2">
    <location>
        <begin position="1"/>
        <end position="29"/>
    </location>
</feature>
<dbReference type="EMBL" id="AHJE01000070">
    <property type="protein sequence ID" value="EHP40221.1"/>
    <property type="molecule type" value="Genomic_DNA"/>
</dbReference>
<feature type="chain" id="PRO_5003555264" description="Cobalt-zinc-cadmium resistance protein CzcI" evidence="2">
    <location>
        <begin position="30"/>
        <end position="146"/>
    </location>
</feature>
<feature type="region of interest" description="Disordered" evidence="1">
    <location>
        <begin position="60"/>
        <end position="84"/>
    </location>
</feature>
<evidence type="ECO:0000256" key="2">
    <source>
        <dbReference type="SAM" id="SignalP"/>
    </source>
</evidence>
<name>H1SB73_9BURK</name>
<sequence>MLAAYIIRRMRRFLILLFAIMLPFQFAWAGAAAYCNHESTQPGEGTGTANASWHFGHHSHAHQGQLSQHGTGESKDSQDSKDGKGNIKLPDLDCAVCHFASAQLVLPDLASSASHHGVVISYRALAASYLSAPGATPDRPQWPLAA</sequence>
<evidence type="ECO:0000256" key="1">
    <source>
        <dbReference type="SAM" id="MobiDB-lite"/>
    </source>
</evidence>
<evidence type="ECO:0008006" key="5">
    <source>
        <dbReference type="Google" id="ProtNLM"/>
    </source>
</evidence>
<dbReference type="InterPro" id="IPR055013">
    <property type="entry name" value="CzcI"/>
</dbReference>
<accession>H1SB73</accession>
<proteinExistence type="predicted"/>
<dbReference type="GO" id="GO:0046686">
    <property type="term" value="P:response to cadmium ion"/>
    <property type="evidence" value="ECO:0007669"/>
    <property type="project" value="InterPro"/>
</dbReference>
<organism evidence="3 4">
    <name type="scientific">Cupriavidus basilensis OR16</name>
    <dbReference type="NCBI Taxonomy" id="1127483"/>
    <lineage>
        <taxon>Bacteria</taxon>
        <taxon>Pseudomonadati</taxon>
        <taxon>Pseudomonadota</taxon>
        <taxon>Betaproteobacteria</taxon>
        <taxon>Burkholderiales</taxon>
        <taxon>Burkholderiaceae</taxon>
        <taxon>Cupriavidus</taxon>
    </lineage>
</organism>
<comment type="caution">
    <text evidence="3">The sequence shown here is derived from an EMBL/GenBank/DDBJ whole genome shotgun (WGS) entry which is preliminary data.</text>
</comment>